<sequence length="84" mass="9821">MIRRPGAISSPRAGRRPYNPSLAGDFFSPCREKKRLPAMMNLKRGERGRDFLLRDTLIIMNAGRPMNHQERRHLKIFTLCKLTR</sequence>
<dbReference type="Proteomes" id="UP000287651">
    <property type="component" value="Unassembled WGS sequence"/>
</dbReference>
<name>A0A426Y5X5_ENSVE</name>
<reference evidence="2 3" key="1">
    <citation type="journal article" date="2014" name="Agronomy (Basel)">
        <title>A Draft Genome Sequence for Ensete ventricosum, the Drought-Tolerant Tree Against Hunger.</title>
        <authorList>
            <person name="Harrison J."/>
            <person name="Moore K.A."/>
            <person name="Paszkiewicz K."/>
            <person name="Jones T."/>
            <person name="Grant M."/>
            <person name="Ambacheew D."/>
            <person name="Muzemil S."/>
            <person name="Studholme D.J."/>
        </authorList>
    </citation>
    <scope>NUCLEOTIDE SEQUENCE [LARGE SCALE GENOMIC DNA]</scope>
</reference>
<dbReference type="EMBL" id="AMZH03014752">
    <property type="protein sequence ID" value="RRT47114.1"/>
    <property type="molecule type" value="Genomic_DNA"/>
</dbReference>
<protein>
    <submittedName>
        <fullName evidence="2">Uncharacterized protein</fullName>
    </submittedName>
</protein>
<organism evidence="2 3">
    <name type="scientific">Ensete ventricosum</name>
    <name type="common">Abyssinian banana</name>
    <name type="synonym">Musa ensete</name>
    <dbReference type="NCBI Taxonomy" id="4639"/>
    <lineage>
        <taxon>Eukaryota</taxon>
        <taxon>Viridiplantae</taxon>
        <taxon>Streptophyta</taxon>
        <taxon>Embryophyta</taxon>
        <taxon>Tracheophyta</taxon>
        <taxon>Spermatophyta</taxon>
        <taxon>Magnoliopsida</taxon>
        <taxon>Liliopsida</taxon>
        <taxon>Zingiberales</taxon>
        <taxon>Musaceae</taxon>
        <taxon>Ensete</taxon>
    </lineage>
</organism>
<evidence type="ECO:0000313" key="2">
    <source>
        <dbReference type="EMBL" id="RRT47114.1"/>
    </source>
</evidence>
<accession>A0A426Y5X5</accession>
<gene>
    <name evidence="2" type="ORF">B296_00029000</name>
</gene>
<dbReference type="AlphaFoldDB" id="A0A426Y5X5"/>
<feature type="region of interest" description="Disordered" evidence="1">
    <location>
        <begin position="1"/>
        <end position="20"/>
    </location>
</feature>
<comment type="caution">
    <text evidence="2">The sequence shown here is derived from an EMBL/GenBank/DDBJ whole genome shotgun (WGS) entry which is preliminary data.</text>
</comment>
<evidence type="ECO:0000313" key="3">
    <source>
        <dbReference type="Proteomes" id="UP000287651"/>
    </source>
</evidence>
<evidence type="ECO:0000256" key="1">
    <source>
        <dbReference type="SAM" id="MobiDB-lite"/>
    </source>
</evidence>
<proteinExistence type="predicted"/>